<evidence type="ECO:0000313" key="1">
    <source>
        <dbReference type="EMBL" id="KRL03254.1"/>
    </source>
</evidence>
<sequence length="143" mass="16722">MEKGATTLAEEKKIRDNEDLLKIVMPEPERVTMPAREVEEQPAYLVNFANFYVSSFERDDLEIISEFDSDHNMVNINHYLLLNQPFTRKNLVKHVLVDHAHNFQAILDKMTEKTGVDPEAMTTYEDWSKWYEAERAKIESSLS</sequence>
<dbReference type="STRING" id="1293597.FC20_GL001554"/>
<comment type="caution">
    <text evidence="1">The sequence shown here is derived from an EMBL/GenBank/DDBJ whole genome shotgun (WGS) entry which is preliminary data.</text>
</comment>
<accession>A0A0R1M588</accession>
<organism evidence="1 2">
    <name type="scientific">Lactobacillus equicursoris DSM 19284 = JCM 14600 = CIP 110162</name>
    <dbReference type="NCBI Taxonomy" id="1293597"/>
    <lineage>
        <taxon>Bacteria</taxon>
        <taxon>Bacillati</taxon>
        <taxon>Bacillota</taxon>
        <taxon>Bacilli</taxon>
        <taxon>Lactobacillales</taxon>
        <taxon>Lactobacillaceae</taxon>
        <taxon>Lactobacillus</taxon>
    </lineage>
</organism>
<dbReference type="eggNOG" id="ENOG50309S8">
    <property type="taxonomic scope" value="Bacteria"/>
</dbReference>
<keyword evidence="2" id="KW-1185">Reference proteome</keyword>
<dbReference type="PATRIC" id="fig|1293597.4.peg.1658"/>
<proteinExistence type="predicted"/>
<gene>
    <name evidence="1" type="ORF">FC20_GL001554</name>
</gene>
<reference evidence="1 2" key="1">
    <citation type="journal article" date="2015" name="Genome Announc.">
        <title>Expanding the biotechnology potential of lactobacilli through comparative genomics of 213 strains and associated genera.</title>
        <authorList>
            <person name="Sun Z."/>
            <person name="Harris H.M."/>
            <person name="McCann A."/>
            <person name="Guo C."/>
            <person name="Argimon S."/>
            <person name="Zhang W."/>
            <person name="Yang X."/>
            <person name="Jeffery I.B."/>
            <person name="Cooney J.C."/>
            <person name="Kagawa T.F."/>
            <person name="Liu W."/>
            <person name="Song Y."/>
            <person name="Salvetti E."/>
            <person name="Wrobel A."/>
            <person name="Rasinkangas P."/>
            <person name="Parkhill J."/>
            <person name="Rea M.C."/>
            <person name="O'Sullivan O."/>
            <person name="Ritari J."/>
            <person name="Douillard F.P."/>
            <person name="Paul Ross R."/>
            <person name="Yang R."/>
            <person name="Briner A.E."/>
            <person name="Felis G.E."/>
            <person name="de Vos W.M."/>
            <person name="Barrangou R."/>
            <person name="Klaenhammer T.R."/>
            <person name="Caufield P.W."/>
            <person name="Cui Y."/>
            <person name="Zhang H."/>
            <person name="O'Toole P.W."/>
        </authorList>
    </citation>
    <scope>NUCLEOTIDE SEQUENCE [LARGE SCALE GENOMIC DNA]</scope>
    <source>
        <strain evidence="1 2">DSM 19284</strain>
    </source>
</reference>
<evidence type="ECO:0000313" key="2">
    <source>
        <dbReference type="Proteomes" id="UP000051074"/>
    </source>
</evidence>
<protein>
    <submittedName>
        <fullName evidence="1">Uncharacterized protein</fullName>
    </submittedName>
</protein>
<dbReference type="AlphaFoldDB" id="A0A0R1M588"/>
<dbReference type="Proteomes" id="UP000051074">
    <property type="component" value="Unassembled WGS sequence"/>
</dbReference>
<name>A0A0R1M588_9LACO</name>
<dbReference type="EMBL" id="AZDU01000006">
    <property type="protein sequence ID" value="KRL03254.1"/>
    <property type="molecule type" value="Genomic_DNA"/>
</dbReference>